<feature type="transmembrane region" description="Helical" evidence="6">
    <location>
        <begin position="809"/>
        <end position="832"/>
    </location>
</feature>
<dbReference type="Proteomes" id="UP001138802">
    <property type="component" value="Unassembled WGS sequence"/>
</dbReference>
<feature type="transmembrane region" description="Helical" evidence="6">
    <location>
        <begin position="417"/>
        <end position="443"/>
    </location>
</feature>
<dbReference type="AlphaFoldDB" id="A0A9X1B813"/>
<dbReference type="EMBL" id="NRSD01000002">
    <property type="protein sequence ID" value="MBK1643803.1"/>
    <property type="molecule type" value="Genomic_DNA"/>
</dbReference>
<feature type="transmembrane region" description="Helical" evidence="6">
    <location>
        <begin position="464"/>
        <end position="487"/>
    </location>
</feature>
<gene>
    <name evidence="8" type="ORF">CKO25_03835</name>
</gene>
<feature type="transmembrane region" description="Helical" evidence="6">
    <location>
        <begin position="256"/>
        <end position="275"/>
    </location>
</feature>
<keyword evidence="4 6" id="KW-1133">Transmembrane helix</keyword>
<evidence type="ECO:0000313" key="8">
    <source>
        <dbReference type="EMBL" id="MBK1643803.1"/>
    </source>
</evidence>
<evidence type="ECO:0000256" key="1">
    <source>
        <dbReference type="ARBA" id="ARBA00004651"/>
    </source>
</evidence>
<feature type="transmembrane region" description="Helical" evidence="6">
    <location>
        <begin position="391"/>
        <end position="411"/>
    </location>
</feature>
<comment type="subcellular location">
    <subcellularLocation>
        <location evidence="1">Cell membrane</location>
        <topology evidence="1">Multi-pass membrane protein</topology>
    </subcellularLocation>
</comment>
<dbReference type="RefSeq" id="WP_200386591.1">
    <property type="nucleotide sequence ID" value="NZ_NRSD01000002.1"/>
</dbReference>
<name>A0A9X1B813_9GAMM</name>
<feature type="domain" description="ABC3 transporter permease C-terminal" evidence="7">
    <location>
        <begin position="724"/>
        <end position="833"/>
    </location>
</feature>
<feature type="transmembrane region" description="Helical" evidence="6">
    <location>
        <begin position="304"/>
        <end position="326"/>
    </location>
</feature>
<feature type="domain" description="ABC3 transporter permease C-terminal" evidence="7">
    <location>
        <begin position="261"/>
        <end position="374"/>
    </location>
</feature>
<evidence type="ECO:0000256" key="6">
    <source>
        <dbReference type="SAM" id="Phobius"/>
    </source>
</evidence>
<accession>A0A9X1B813</accession>
<evidence type="ECO:0000256" key="4">
    <source>
        <dbReference type="ARBA" id="ARBA00022989"/>
    </source>
</evidence>
<dbReference type="PANTHER" id="PTHR30287:SF1">
    <property type="entry name" value="INNER MEMBRANE PROTEIN"/>
    <property type="match status" value="1"/>
</dbReference>
<keyword evidence="5 6" id="KW-0472">Membrane</keyword>
<organism evidence="8 9">
    <name type="scientific">Thiocapsa imhoffii</name>
    <dbReference type="NCBI Taxonomy" id="382777"/>
    <lineage>
        <taxon>Bacteria</taxon>
        <taxon>Pseudomonadati</taxon>
        <taxon>Pseudomonadota</taxon>
        <taxon>Gammaproteobacteria</taxon>
        <taxon>Chromatiales</taxon>
        <taxon>Chromatiaceae</taxon>
        <taxon>Thiocapsa</taxon>
    </lineage>
</organism>
<keyword evidence="2" id="KW-1003">Cell membrane</keyword>
<evidence type="ECO:0000259" key="7">
    <source>
        <dbReference type="Pfam" id="PF02687"/>
    </source>
</evidence>
<dbReference type="InterPro" id="IPR003838">
    <property type="entry name" value="ABC3_permease_C"/>
</dbReference>
<keyword evidence="9" id="KW-1185">Reference proteome</keyword>
<dbReference type="PANTHER" id="PTHR30287">
    <property type="entry name" value="MEMBRANE COMPONENT OF PREDICTED ABC SUPERFAMILY METABOLITE UPTAKE TRANSPORTER"/>
    <property type="match status" value="1"/>
</dbReference>
<comment type="caution">
    <text evidence="8">The sequence shown here is derived from an EMBL/GenBank/DDBJ whole genome shotgun (WGS) entry which is preliminary data.</text>
</comment>
<evidence type="ECO:0000256" key="3">
    <source>
        <dbReference type="ARBA" id="ARBA00022692"/>
    </source>
</evidence>
<dbReference type="Pfam" id="PF02687">
    <property type="entry name" value="FtsX"/>
    <property type="match status" value="2"/>
</dbReference>
<dbReference type="GO" id="GO:0005886">
    <property type="term" value="C:plasma membrane"/>
    <property type="evidence" value="ECO:0007669"/>
    <property type="project" value="UniProtKB-SubCell"/>
</dbReference>
<feature type="transmembrane region" description="Helical" evidence="6">
    <location>
        <begin position="763"/>
        <end position="789"/>
    </location>
</feature>
<sequence length="848" mass="90976">MKTWRITLRLLNQDWRSGELYLLASALILTVAAITAVGFFTDRVEGAMARQGGELIAADLALESATPVPATYAEQARALGLETARFIDFRSVVLSDAGPQLVQVKAVDPAYPLRGQLQVRDGLEAPETPTTTGPPPGEAWVEARLLHLLEARLGDEVTLGETNLRLGAILSDEPDRAGALFAMAPRILINETDLAATGLISEASRAEHRLLIAGEASRVERYRSGIATSLPVNLRLIDAADARPEFAAAVERASRFLHLATLVTLLVAGAAIALASHRFVERQTDAVAVMRCLGAPHHLLMRIFILRLLAFGLVASLVGCLIGWLGQLGLSLMLAEWFTTDLPPPSWTPVLVGLATGLLALSGFALPPLFQLSQVSPLRALRRDLGPPRGSAILTVLVAALAMALLIVWQAGDLQLAWKLIAGVLGAVLSLVLVVLLLVRIAGRIAGRARGVWRLGLAALARRPTGAVLQISGLGIGILALLLLAVVRVDLLRAWQENLPLGAPNHFLINIQPQDVEPLQEFLRESGVTAQESAQPRDASADVGATRIDPMIRGRLIRVNARSVSPSDFADPRAERLASREFNLSYATQLQPDNRIRAGSWWSGEDAQAQFSVEEGIAETLGIRLGDEITFLVSGREVSAPVTSLREVRWDSFNVNFFVISSPSVLAAEPATFITSFFLPRDRASLVAELVRQFPSVTVLDVDALLAQVRQVVDRGAMAIEYVFLFTLAAGLLVMYAGIQASLEERQREHGILRTLGTGRRALLTSLAVEFTAAGLIAGTLASVFAGLIGWLLAEQLFGLTLTFNPSLWLFGVLGSALLIGLAGTIATYPLLIRPPLRAIRDAVSGGG</sequence>
<dbReference type="InterPro" id="IPR038766">
    <property type="entry name" value="Membrane_comp_ABC_pdt"/>
</dbReference>
<reference evidence="8 9" key="1">
    <citation type="journal article" date="2020" name="Microorganisms">
        <title>Osmotic Adaptation and Compatible Solute Biosynthesis of Phototrophic Bacteria as Revealed from Genome Analyses.</title>
        <authorList>
            <person name="Imhoff J.F."/>
            <person name="Rahn T."/>
            <person name="Kunzel S."/>
            <person name="Keller A."/>
            <person name="Neulinger S.C."/>
        </authorList>
    </citation>
    <scope>NUCLEOTIDE SEQUENCE [LARGE SCALE GENOMIC DNA]</scope>
    <source>
        <strain evidence="8 9">DSM 21303</strain>
    </source>
</reference>
<evidence type="ECO:0000256" key="5">
    <source>
        <dbReference type="ARBA" id="ARBA00023136"/>
    </source>
</evidence>
<evidence type="ECO:0000256" key="2">
    <source>
        <dbReference type="ARBA" id="ARBA00022475"/>
    </source>
</evidence>
<feature type="transmembrane region" description="Helical" evidence="6">
    <location>
        <begin position="346"/>
        <end position="370"/>
    </location>
</feature>
<keyword evidence="3 6" id="KW-0812">Transmembrane</keyword>
<feature type="transmembrane region" description="Helical" evidence="6">
    <location>
        <begin position="20"/>
        <end position="40"/>
    </location>
</feature>
<evidence type="ECO:0000313" key="9">
    <source>
        <dbReference type="Proteomes" id="UP001138802"/>
    </source>
</evidence>
<protein>
    <submittedName>
        <fullName evidence="8">ABC transporter permease</fullName>
    </submittedName>
</protein>
<feature type="transmembrane region" description="Helical" evidence="6">
    <location>
        <begin position="722"/>
        <end position="743"/>
    </location>
</feature>
<proteinExistence type="predicted"/>